<dbReference type="HOGENOM" id="CLU_051314_2_3_0"/>
<dbReference type="KEGG" id="smf:Smon_0399"/>
<dbReference type="Pfam" id="PF01066">
    <property type="entry name" value="CDP-OH_P_transf"/>
    <property type="match status" value="1"/>
</dbReference>
<comment type="similarity">
    <text evidence="2 12">Belongs to the CDP-alcohol phosphatidyltransferase class-I family.</text>
</comment>
<dbReference type="PANTHER" id="PTHR14269">
    <property type="entry name" value="CDP-DIACYLGLYCEROL--GLYCEROL-3-PHOSPHATE 3-PHOSPHATIDYLTRANSFERASE-RELATED"/>
    <property type="match status" value="1"/>
</dbReference>
<comment type="subcellular location">
    <subcellularLocation>
        <location evidence="1">Membrane</location>
        <topology evidence="1">Multi-pass membrane protein</topology>
    </subcellularLocation>
</comment>
<evidence type="ECO:0000313" key="15">
    <source>
        <dbReference type="Proteomes" id="UP000002072"/>
    </source>
</evidence>
<reference evidence="14 15" key="1">
    <citation type="journal article" date="2009" name="Stand. Genomic Sci.">
        <title>Complete genome sequence of Streptobacillus moniliformis type strain (9901T).</title>
        <authorList>
            <person name="Nolan M."/>
            <person name="Gronow S."/>
            <person name="Lapidus A."/>
            <person name="Ivanova N."/>
            <person name="Copeland A."/>
            <person name="Lucas S."/>
            <person name="Del Rio T.G."/>
            <person name="Chen F."/>
            <person name="Tice H."/>
            <person name="Pitluck S."/>
            <person name="Cheng J.F."/>
            <person name="Sims D."/>
            <person name="Meincke L."/>
            <person name="Bruce D."/>
            <person name="Goodwin L."/>
            <person name="Brettin T."/>
            <person name="Han C."/>
            <person name="Detter J.C."/>
            <person name="Ovchinikova G."/>
            <person name="Pati A."/>
            <person name="Mavromatis K."/>
            <person name="Mikhailova N."/>
            <person name="Chen A."/>
            <person name="Palaniappan K."/>
            <person name="Land M."/>
            <person name="Hauser L."/>
            <person name="Chang Y.J."/>
            <person name="Jeffries C.D."/>
            <person name="Rohde M."/>
            <person name="Sproer C."/>
            <person name="Goker M."/>
            <person name="Bristow J."/>
            <person name="Eisen J.A."/>
            <person name="Markowitz V."/>
            <person name="Hugenholtz P."/>
            <person name="Kyrpides N.C."/>
            <person name="Klenk H.P."/>
            <person name="Chain P."/>
        </authorList>
    </citation>
    <scope>NUCLEOTIDE SEQUENCE [LARGE SCALE GENOMIC DNA]</scope>
    <source>
        <strain evidence="15">ATCC 14647 / DSM 12112 / NCTC 10651 / 9901</strain>
    </source>
</reference>
<feature type="transmembrane region" description="Helical" evidence="13">
    <location>
        <begin position="84"/>
        <end position="109"/>
    </location>
</feature>
<keyword evidence="15" id="KW-1185">Reference proteome</keyword>
<dbReference type="InterPro" id="IPR004570">
    <property type="entry name" value="Phosphatidylglycerol_P_synth"/>
</dbReference>
<dbReference type="GO" id="GO:0046474">
    <property type="term" value="P:glycerophospholipid biosynthetic process"/>
    <property type="evidence" value="ECO:0007669"/>
    <property type="project" value="TreeGrafter"/>
</dbReference>
<feature type="transmembrane region" description="Helical" evidence="13">
    <location>
        <begin position="40"/>
        <end position="64"/>
    </location>
</feature>
<organism evidence="14 15">
    <name type="scientific">Streptobacillus moniliformis (strain ATCC 14647 / DSM 12112 / NCTC 10651 / 9901)</name>
    <dbReference type="NCBI Taxonomy" id="519441"/>
    <lineage>
        <taxon>Bacteria</taxon>
        <taxon>Fusobacteriati</taxon>
        <taxon>Fusobacteriota</taxon>
        <taxon>Fusobacteriia</taxon>
        <taxon>Fusobacteriales</taxon>
        <taxon>Leptotrichiaceae</taxon>
        <taxon>Streptobacillus</taxon>
    </lineage>
</organism>
<evidence type="ECO:0000256" key="8">
    <source>
        <dbReference type="ARBA" id="ARBA00023136"/>
    </source>
</evidence>
<evidence type="ECO:0000256" key="1">
    <source>
        <dbReference type="ARBA" id="ARBA00004141"/>
    </source>
</evidence>
<dbReference type="OrthoDB" id="9796672at2"/>
<dbReference type="InterPro" id="IPR050324">
    <property type="entry name" value="CDP-alcohol_PTase-I"/>
</dbReference>
<dbReference type="PROSITE" id="PS00379">
    <property type="entry name" value="CDP_ALCOHOL_P_TRANSF"/>
    <property type="match status" value="1"/>
</dbReference>
<gene>
    <name evidence="14" type="ordered locus">Smon_0399</name>
</gene>
<evidence type="ECO:0000256" key="2">
    <source>
        <dbReference type="ARBA" id="ARBA00010441"/>
    </source>
</evidence>
<dbReference type="eggNOG" id="COG0558">
    <property type="taxonomic scope" value="Bacteria"/>
</dbReference>
<dbReference type="STRING" id="519441.Smon_0399"/>
<evidence type="ECO:0000256" key="5">
    <source>
        <dbReference type="ARBA" id="ARBA00022692"/>
    </source>
</evidence>
<evidence type="ECO:0000256" key="7">
    <source>
        <dbReference type="ARBA" id="ARBA00023098"/>
    </source>
</evidence>
<evidence type="ECO:0000256" key="12">
    <source>
        <dbReference type="RuleBase" id="RU003750"/>
    </source>
</evidence>
<keyword evidence="8 13" id="KW-0472">Membrane</keyword>
<evidence type="ECO:0000256" key="6">
    <source>
        <dbReference type="ARBA" id="ARBA00022989"/>
    </source>
</evidence>
<dbReference type="PIRSF" id="PIRSF000847">
    <property type="entry name" value="Phos_ph_gly_syn"/>
    <property type="match status" value="1"/>
</dbReference>
<dbReference type="GeneID" id="29672857"/>
<proteinExistence type="inferred from homology"/>
<evidence type="ECO:0000256" key="9">
    <source>
        <dbReference type="ARBA" id="ARBA00023209"/>
    </source>
</evidence>
<dbReference type="InterPro" id="IPR048254">
    <property type="entry name" value="CDP_ALCOHOL_P_TRANSF_CS"/>
</dbReference>
<dbReference type="Proteomes" id="UP000002072">
    <property type="component" value="Chromosome"/>
</dbReference>
<feature type="transmembrane region" description="Helical" evidence="13">
    <location>
        <begin position="146"/>
        <end position="172"/>
    </location>
</feature>
<keyword evidence="6 13" id="KW-1133">Transmembrane helix</keyword>
<dbReference type="GO" id="GO:0016020">
    <property type="term" value="C:membrane"/>
    <property type="evidence" value="ECO:0007669"/>
    <property type="project" value="UniProtKB-SubCell"/>
</dbReference>
<keyword evidence="3" id="KW-0444">Lipid biosynthesis</keyword>
<keyword evidence="4 12" id="KW-0808">Transferase</keyword>
<evidence type="ECO:0000256" key="4">
    <source>
        <dbReference type="ARBA" id="ARBA00022679"/>
    </source>
</evidence>
<evidence type="ECO:0000256" key="3">
    <source>
        <dbReference type="ARBA" id="ARBA00022516"/>
    </source>
</evidence>
<dbReference type="Gene3D" id="1.20.120.1760">
    <property type="match status" value="1"/>
</dbReference>
<evidence type="ECO:0000256" key="11">
    <source>
        <dbReference type="NCBIfam" id="TIGR00560"/>
    </source>
</evidence>
<dbReference type="GO" id="GO:0008444">
    <property type="term" value="F:CDP-diacylglycerol-glycerol-3-phosphate 3-phosphatidyltransferase activity"/>
    <property type="evidence" value="ECO:0007669"/>
    <property type="project" value="UniProtKB-UniRule"/>
</dbReference>
<dbReference type="EMBL" id="CP001779">
    <property type="protein sequence ID" value="ACZ00881.1"/>
    <property type="molecule type" value="Genomic_DNA"/>
</dbReference>
<dbReference type="AlphaFoldDB" id="D1AX55"/>
<dbReference type="EC" id="2.7.8.5" evidence="11"/>
<protein>
    <recommendedName>
        <fullName evidence="11">CDP-diacylglycerol--glycerol-3-phosphate 3-phosphatidyltransferase</fullName>
        <ecNumber evidence="11">2.7.8.5</ecNumber>
    </recommendedName>
</protein>
<keyword evidence="5 13" id="KW-0812">Transmembrane</keyword>
<dbReference type="RefSeq" id="WP_012858438.1">
    <property type="nucleotide sequence ID" value="NC_013515.1"/>
</dbReference>
<sequence>MISKFNLPNKLTLIRIILTPILILLMLFKYGFNHSILITILLHILVVLLFATIALTDFFDGYIARRDNLVTNFGKLFDPIADKVFVFSVLIVLAKYNVFSIWLVLILLAREFVVMAIRMLILENGGDVVPASPIAKLKTATQMGALLFALIFPFGNFVNSVILLPSVIFSIISMLEYYEMVKKYLMEDM</sequence>
<dbReference type="NCBIfam" id="TIGR00560">
    <property type="entry name" value="pgsA"/>
    <property type="match status" value="1"/>
</dbReference>
<accession>D1AX55</accession>
<feature type="transmembrane region" description="Helical" evidence="13">
    <location>
        <begin position="12"/>
        <end position="28"/>
    </location>
</feature>
<keyword evidence="9" id="KW-0594">Phospholipid biosynthesis</keyword>
<dbReference type="PANTHER" id="PTHR14269:SF62">
    <property type="entry name" value="CDP-DIACYLGLYCEROL--GLYCEROL-3-PHOSPHATE 3-PHOSPHATIDYLTRANSFERASE 1, CHLOROPLASTIC"/>
    <property type="match status" value="1"/>
</dbReference>
<keyword evidence="10" id="KW-1208">Phospholipid metabolism</keyword>
<evidence type="ECO:0000256" key="10">
    <source>
        <dbReference type="ARBA" id="ARBA00023264"/>
    </source>
</evidence>
<dbReference type="InterPro" id="IPR043130">
    <property type="entry name" value="CDP-OH_PTrfase_TM_dom"/>
</dbReference>
<keyword evidence="7" id="KW-0443">Lipid metabolism</keyword>
<name>D1AX55_STRM9</name>
<evidence type="ECO:0000313" key="14">
    <source>
        <dbReference type="EMBL" id="ACZ00881.1"/>
    </source>
</evidence>
<evidence type="ECO:0000256" key="13">
    <source>
        <dbReference type="SAM" id="Phobius"/>
    </source>
</evidence>
<dbReference type="InterPro" id="IPR000462">
    <property type="entry name" value="CDP-OH_P_trans"/>
</dbReference>